<dbReference type="InterPro" id="IPR011057">
    <property type="entry name" value="Mss4-like_sf"/>
</dbReference>
<dbReference type="PANTHER" id="PTHR33337:SF30">
    <property type="entry name" value="DUF636 DOMAIN PROTEIN (AFU_ORTHOLOGUE AFUA_1G03180)"/>
    <property type="match status" value="1"/>
</dbReference>
<accession>A0A9P4I688</accession>
<name>A0A9P4I688_9PEZI</name>
<dbReference type="SUPFAM" id="SSF51316">
    <property type="entry name" value="Mss4-like"/>
    <property type="match status" value="1"/>
</dbReference>
<dbReference type="Pfam" id="PF04828">
    <property type="entry name" value="GFA"/>
    <property type="match status" value="1"/>
</dbReference>
<keyword evidence="7" id="KW-1185">Reference proteome</keyword>
<evidence type="ECO:0000259" key="5">
    <source>
        <dbReference type="PROSITE" id="PS51891"/>
    </source>
</evidence>
<reference evidence="6" key="1">
    <citation type="journal article" date="2020" name="Stud. Mycol.">
        <title>101 Dothideomycetes genomes: a test case for predicting lifestyles and emergence of pathogens.</title>
        <authorList>
            <person name="Haridas S."/>
            <person name="Albert R."/>
            <person name="Binder M."/>
            <person name="Bloem J."/>
            <person name="Labutti K."/>
            <person name="Salamov A."/>
            <person name="Andreopoulos B."/>
            <person name="Baker S."/>
            <person name="Barry K."/>
            <person name="Bills G."/>
            <person name="Bluhm B."/>
            <person name="Cannon C."/>
            <person name="Castanera R."/>
            <person name="Culley D."/>
            <person name="Daum C."/>
            <person name="Ezra D."/>
            <person name="Gonzalez J."/>
            <person name="Henrissat B."/>
            <person name="Kuo A."/>
            <person name="Liang C."/>
            <person name="Lipzen A."/>
            <person name="Lutzoni F."/>
            <person name="Magnuson J."/>
            <person name="Mondo S."/>
            <person name="Nolan M."/>
            <person name="Ohm R."/>
            <person name="Pangilinan J."/>
            <person name="Park H.-J."/>
            <person name="Ramirez L."/>
            <person name="Alfaro M."/>
            <person name="Sun H."/>
            <person name="Tritt A."/>
            <person name="Yoshinaga Y."/>
            <person name="Zwiers L.-H."/>
            <person name="Turgeon B."/>
            <person name="Goodwin S."/>
            <person name="Spatafora J."/>
            <person name="Crous P."/>
            <person name="Grigoriev I."/>
        </authorList>
    </citation>
    <scope>NUCLEOTIDE SEQUENCE</scope>
    <source>
        <strain evidence="6">CBS 133067</strain>
    </source>
</reference>
<keyword evidence="4" id="KW-0456">Lyase</keyword>
<dbReference type="GO" id="GO:0046872">
    <property type="term" value="F:metal ion binding"/>
    <property type="evidence" value="ECO:0007669"/>
    <property type="project" value="UniProtKB-KW"/>
</dbReference>
<gene>
    <name evidence="6" type="ORF">NA57DRAFT_80647</name>
</gene>
<keyword evidence="2" id="KW-0479">Metal-binding</keyword>
<evidence type="ECO:0000313" key="7">
    <source>
        <dbReference type="Proteomes" id="UP000799772"/>
    </source>
</evidence>
<dbReference type="AlphaFoldDB" id="A0A9P4I688"/>
<proteinExistence type="inferred from homology"/>
<evidence type="ECO:0000256" key="4">
    <source>
        <dbReference type="ARBA" id="ARBA00023239"/>
    </source>
</evidence>
<dbReference type="OrthoDB" id="3628173at2759"/>
<dbReference type="PROSITE" id="PS51891">
    <property type="entry name" value="CENP_V_GFA"/>
    <property type="match status" value="1"/>
</dbReference>
<comment type="caution">
    <text evidence="6">The sequence shown here is derived from an EMBL/GenBank/DDBJ whole genome shotgun (WGS) entry which is preliminary data.</text>
</comment>
<dbReference type="Proteomes" id="UP000799772">
    <property type="component" value="Unassembled WGS sequence"/>
</dbReference>
<evidence type="ECO:0000256" key="3">
    <source>
        <dbReference type="ARBA" id="ARBA00022833"/>
    </source>
</evidence>
<dbReference type="PANTHER" id="PTHR33337">
    <property type="entry name" value="GFA DOMAIN-CONTAINING PROTEIN"/>
    <property type="match status" value="1"/>
</dbReference>
<keyword evidence="3" id="KW-0862">Zinc</keyword>
<evidence type="ECO:0000313" key="6">
    <source>
        <dbReference type="EMBL" id="KAF2094233.1"/>
    </source>
</evidence>
<feature type="domain" description="CENP-V/GFA" evidence="5">
    <location>
        <begin position="2"/>
        <end position="111"/>
    </location>
</feature>
<dbReference type="Gene3D" id="3.90.1590.10">
    <property type="entry name" value="glutathione-dependent formaldehyde- activating enzyme (gfa)"/>
    <property type="match status" value="1"/>
</dbReference>
<protein>
    <recommendedName>
        <fullName evidence="5">CENP-V/GFA domain-containing protein</fullName>
    </recommendedName>
</protein>
<comment type="similarity">
    <text evidence="1">Belongs to the Gfa family.</text>
</comment>
<sequence>MPTGSCLCGNIRISYDGDATMKGICHCNDCRRLPGFGLVFGIPEQDFKITHGEPKVFIKVADSGRDIHTYFCDNCGTQLWRTNNMPEMKGLVMLRAPVIDQVEEIDGEKGKPTVEIYAERRPAWKAPVEGAAQMNSRWEPIEA</sequence>
<organism evidence="6 7">
    <name type="scientific">Rhizodiscina lignyota</name>
    <dbReference type="NCBI Taxonomy" id="1504668"/>
    <lineage>
        <taxon>Eukaryota</taxon>
        <taxon>Fungi</taxon>
        <taxon>Dikarya</taxon>
        <taxon>Ascomycota</taxon>
        <taxon>Pezizomycotina</taxon>
        <taxon>Dothideomycetes</taxon>
        <taxon>Pleosporomycetidae</taxon>
        <taxon>Aulographales</taxon>
        <taxon>Rhizodiscinaceae</taxon>
        <taxon>Rhizodiscina</taxon>
    </lineage>
</organism>
<evidence type="ECO:0000256" key="2">
    <source>
        <dbReference type="ARBA" id="ARBA00022723"/>
    </source>
</evidence>
<dbReference type="InterPro" id="IPR006913">
    <property type="entry name" value="CENP-V/GFA"/>
</dbReference>
<evidence type="ECO:0000256" key="1">
    <source>
        <dbReference type="ARBA" id="ARBA00005495"/>
    </source>
</evidence>
<dbReference type="EMBL" id="ML978135">
    <property type="protein sequence ID" value="KAF2094233.1"/>
    <property type="molecule type" value="Genomic_DNA"/>
</dbReference>
<dbReference type="GO" id="GO:0016846">
    <property type="term" value="F:carbon-sulfur lyase activity"/>
    <property type="evidence" value="ECO:0007669"/>
    <property type="project" value="InterPro"/>
</dbReference>